<proteinExistence type="predicted"/>
<name>A0A183NCH4_9TREM</name>
<evidence type="ECO:0000313" key="1">
    <source>
        <dbReference type="EMBL" id="VDP57674.1"/>
    </source>
</evidence>
<keyword evidence="2" id="KW-1185">Reference proteome</keyword>
<reference evidence="1 2" key="1">
    <citation type="submission" date="2018-11" db="EMBL/GenBank/DDBJ databases">
        <authorList>
            <consortium name="Pathogen Informatics"/>
        </authorList>
    </citation>
    <scope>NUCLEOTIDE SEQUENCE [LARGE SCALE GENOMIC DNA]</scope>
    <source>
        <strain evidence="1 2">Zambia</strain>
    </source>
</reference>
<gene>
    <name evidence="1" type="ORF">SMRZ_LOCUS25999</name>
</gene>
<organism evidence="1 2">
    <name type="scientific">Schistosoma margrebowiei</name>
    <dbReference type="NCBI Taxonomy" id="48269"/>
    <lineage>
        <taxon>Eukaryota</taxon>
        <taxon>Metazoa</taxon>
        <taxon>Spiralia</taxon>
        <taxon>Lophotrochozoa</taxon>
        <taxon>Platyhelminthes</taxon>
        <taxon>Trematoda</taxon>
        <taxon>Digenea</taxon>
        <taxon>Strigeidida</taxon>
        <taxon>Schistosomatoidea</taxon>
        <taxon>Schistosomatidae</taxon>
        <taxon>Schistosoma</taxon>
    </lineage>
</organism>
<dbReference type="Proteomes" id="UP000277204">
    <property type="component" value="Unassembled WGS sequence"/>
</dbReference>
<dbReference type="EMBL" id="UZAI01022296">
    <property type="protein sequence ID" value="VDP57674.1"/>
    <property type="molecule type" value="Genomic_DNA"/>
</dbReference>
<dbReference type="STRING" id="48269.A0A183NCH4"/>
<dbReference type="AlphaFoldDB" id="A0A183NCH4"/>
<accession>A0A183NCH4</accession>
<evidence type="ECO:0000313" key="2">
    <source>
        <dbReference type="Proteomes" id="UP000277204"/>
    </source>
</evidence>
<sequence>MKFDLSSNYRHSLLLTVFPIIKNWLALTLSYSFVLLYHGIDKTNGKCLIF</sequence>
<protein>
    <submittedName>
        <fullName evidence="1">Uncharacterized protein</fullName>
    </submittedName>
</protein>